<dbReference type="PANTHER" id="PTHR23354">
    <property type="entry name" value="NUCLEOLAR PROTEIN 7/ESTROGEN RECEPTOR COACTIVATOR-RELATED"/>
    <property type="match status" value="1"/>
</dbReference>
<evidence type="ECO:0000259" key="1">
    <source>
        <dbReference type="PROSITE" id="PS51886"/>
    </source>
</evidence>
<evidence type="ECO:0000313" key="2">
    <source>
        <dbReference type="EMBL" id="CAF3985605.1"/>
    </source>
</evidence>
<evidence type="ECO:0000313" key="3">
    <source>
        <dbReference type="Proteomes" id="UP000663868"/>
    </source>
</evidence>
<proteinExistence type="predicted"/>
<sequence length="182" mass="20277">MDVTRLVETFVGDTLMTNEQKLILNQFYGKCGQHWQLIYKATRDGFDATSFHRLCNNQGPTMTLIQSTTNCLFGGYASKSWQSSSSFVDASESFLYLLSNANGNQPTKFPYNNDGKALYNMNSYGPIFGGGADLYISSQSNKYLCSYCNLGVSYSNSLDLGINTFTGSQFFQTSEIEIFKLS</sequence>
<comment type="caution">
    <text evidence="2">The sequence shown here is derived from an EMBL/GenBank/DDBJ whole genome shotgun (WGS) entry which is preliminary data.</text>
</comment>
<dbReference type="SMART" id="SM00584">
    <property type="entry name" value="TLDc"/>
    <property type="match status" value="1"/>
</dbReference>
<dbReference type="InterPro" id="IPR006571">
    <property type="entry name" value="TLDc_dom"/>
</dbReference>
<organism evidence="2 3">
    <name type="scientific">Adineta steineri</name>
    <dbReference type="NCBI Taxonomy" id="433720"/>
    <lineage>
        <taxon>Eukaryota</taxon>
        <taxon>Metazoa</taxon>
        <taxon>Spiralia</taxon>
        <taxon>Gnathifera</taxon>
        <taxon>Rotifera</taxon>
        <taxon>Eurotatoria</taxon>
        <taxon>Bdelloidea</taxon>
        <taxon>Adinetida</taxon>
        <taxon>Adinetidae</taxon>
        <taxon>Adineta</taxon>
    </lineage>
</organism>
<dbReference type="Proteomes" id="UP000663868">
    <property type="component" value="Unassembled WGS sequence"/>
</dbReference>
<dbReference type="EMBL" id="CAJOBB010002631">
    <property type="protein sequence ID" value="CAF3985605.1"/>
    <property type="molecule type" value="Genomic_DNA"/>
</dbReference>
<dbReference type="AlphaFoldDB" id="A0A819MTG6"/>
<protein>
    <recommendedName>
        <fullName evidence="1">TLDc domain-containing protein</fullName>
    </recommendedName>
</protein>
<name>A0A819MTG6_9BILA</name>
<reference evidence="2" key="1">
    <citation type="submission" date="2021-02" db="EMBL/GenBank/DDBJ databases">
        <authorList>
            <person name="Nowell W R."/>
        </authorList>
    </citation>
    <scope>NUCLEOTIDE SEQUENCE</scope>
</reference>
<dbReference type="PROSITE" id="PS51886">
    <property type="entry name" value="TLDC"/>
    <property type="match status" value="1"/>
</dbReference>
<feature type="domain" description="TLDc" evidence="1">
    <location>
        <begin position="9"/>
        <end position="182"/>
    </location>
</feature>
<accession>A0A819MTG6</accession>
<gene>
    <name evidence="2" type="ORF">KXQ929_LOCUS27600</name>
</gene>
<dbReference type="Pfam" id="PF07534">
    <property type="entry name" value="TLD"/>
    <property type="match status" value="1"/>
</dbReference>